<sequence>MEALRKWIRKVMTGVAAFLLVAWQTLGSIDLSHHMMLPFGGPYSYMWTQQGLRVSMDDQEQIARTEEEVREERIRMSAARERADEHEKAAS</sequence>
<feature type="region of interest" description="Disordered" evidence="1">
    <location>
        <begin position="65"/>
        <end position="91"/>
    </location>
</feature>
<dbReference type="OrthoDB" id="2382116at2"/>
<dbReference type="AlphaFoldDB" id="A0A1Y0ISC9"/>
<dbReference type="KEGG" id="tum:CBW65_15485"/>
<gene>
    <name evidence="2" type="ORF">CBW65_15485</name>
</gene>
<accession>A0A1Y0ISC9</accession>
<dbReference type="EMBL" id="CP021434">
    <property type="protein sequence ID" value="ARU62254.1"/>
    <property type="molecule type" value="Genomic_DNA"/>
</dbReference>
<organism evidence="2 3">
    <name type="scientific">Tumebacillus avium</name>
    <dbReference type="NCBI Taxonomy" id="1903704"/>
    <lineage>
        <taxon>Bacteria</taxon>
        <taxon>Bacillati</taxon>
        <taxon>Bacillota</taxon>
        <taxon>Bacilli</taxon>
        <taxon>Bacillales</taxon>
        <taxon>Alicyclobacillaceae</taxon>
        <taxon>Tumebacillus</taxon>
    </lineage>
</organism>
<proteinExistence type="predicted"/>
<dbReference type="RefSeq" id="WP_087457618.1">
    <property type="nucleotide sequence ID" value="NZ_CP021434.1"/>
</dbReference>
<reference evidence="3" key="1">
    <citation type="submission" date="2017-05" db="EMBL/GenBank/DDBJ databases">
        <authorList>
            <person name="Sung H."/>
        </authorList>
    </citation>
    <scope>NUCLEOTIDE SEQUENCE [LARGE SCALE GENOMIC DNA]</scope>
    <source>
        <strain evidence="3">AR23208</strain>
    </source>
</reference>
<evidence type="ECO:0000256" key="1">
    <source>
        <dbReference type="SAM" id="MobiDB-lite"/>
    </source>
</evidence>
<protein>
    <submittedName>
        <fullName evidence="2">Uncharacterized protein</fullName>
    </submittedName>
</protein>
<dbReference type="Proteomes" id="UP000195437">
    <property type="component" value="Chromosome"/>
</dbReference>
<evidence type="ECO:0000313" key="2">
    <source>
        <dbReference type="EMBL" id="ARU62254.1"/>
    </source>
</evidence>
<evidence type="ECO:0000313" key="3">
    <source>
        <dbReference type="Proteomes" id="UP000195437"/>
    </source>
</evidence>
<keyword evidence="3" id="KW-1185">Reference proteome</keyword>
<name>A0A1Y0ISC9_9BACL</name>